<dbReference type="PANTHER" id="PTHR43420">
    <property type="entry name" value="ACETYLTRANSFERASE"/>
    <property type="match status" value="1"/>
</dbReference>
<evidence type="ECO:0000259" key="3">
    <source>
        <dbReference type="PROSITE" id="PS51186"/>
    </source>
</evidence>
<feature type="domain" description="N-acetyltransferase" evidence="3">
    <location>
        <begin position="3"/>
        <end position="147"/>
    </location>
</feature>
<dbReference type="InterPro" id="IPR016181">
    <property type="entry name" value="Acyl_CoA_acyltransferase"/>
</dbReference>
<keyword evidence="2 4" id="KW-0012">Acyltransferase</keyword>
<dbReference type="EMBL" id="JBHSZQ010000004">
    <property type="protein sequence ID" value="MFC7125201.1"/>
    <property type="molecule type" value="Genomic_DNA"/>
</dbReference>
<dbReference type="Pfam" id="PF13508">
    <property type="entry name" value="Acetyltransf_7"/>
    <property type="match status" value="1"/>
</dbReference>
<protein>
    <submittedName>
        <fullName evidence="4">GNAT family N-acetyltransferase</fullName>
        <ecNumber evidence="4">2.3.1.-</ecNumber>
    </submittedName>
</protein>
<dbReference type="RefSeq" id="WP_267636200.1">
    <property type="nucleotide sequence ID" value="NZ_JAODIY010000004.1"/>
</dbReference>
<organism evidence="4 5">
    <name type="scientific">Halovenus rubra</name>
    <dbReference type="NCBI Taxonomy" id="869890"/>
    <lineage>
        <taxon>Archaea</taxon>
        <taxon>Methanobacteriati</taxon>
        <taxon>Methanobacteriota</taxon>
        <taxon>Stenosarchaea group</taxon>
        <taxon>Halobacteria</taxon>
        <taxon>Halobacteriales</taxon>
        <taxon>Haloarculaceae</taxon>
        <taxon>Halovenus</taxon>
    </lineage>
</organism>
<dbReference type="CDD" id="cd04301">
    <property type="entry name" value="NAT_SF"/>
    <property type="match status" value="1"/>
</dbReference>
<proteinExistence type="predicted"/>
<dbReference type="InterPro" id="IPR000182">
    <property type="entry name" value="GNAT_dom"/>
</dbReference>
<evidence type="ECO:0000256" key="1">
    <source>
        <dbReference type="ARBA" id="ARBA00022679"/>
    </source>
</evidence>
<dbReference type="GO" id="GO:0016746">
    <property type="term" value="F:acyltransferase activity"/>
    <property type="evidence" value="ECO:0007669"/>
    <property type="project" value="UniProtKB-KW"/>
</dbReference>
<dbReference type="SUPFAM" id="SSF55729">
    <property type="entry name" value="Acyl-CoA N-acyltransferases (Nat)"/>
    <property type="match status" value="1"/>
</dbReference>
<dbReference type="InterPro" id="IPR050680">
    <property type="entry name" value="YpeA/RimI_acetyltransf"/>
</dbReference>
<evidence type="ECO:0000313" key="4">
    <source>
        <dbReference type="EMBL" id="MFC7125201.1"/>
    </source>
</evidence>
<keyword evidence="1 4" id="KW-0808">Transferase</keyword>
<comment type="caution">
    <text evidence="4">The sequence shown here is derived from an EMBL/GenBank/DDBJ whole genome shotgun (WGS) entry which is preliminary data.</text>
</comment>
<evidence type="ECO:0000313" key="5">
    <source>
        <dbReference type="Proteomes" id="UP001596414"/>
    </source>
</evidence>
<dbReference type="AlphaFoldDB" id="A0ABD5X1U8"/>
<gene>
    <name evidence="4" type="ORF">ACFQJ7_03990</name>
</gene>
<name>A0ABD5X1U8_9EURY</name>
<accession>A0ABD5X1U8</accession>
<dbReference type="Gene3D" id="3.40.630.30">
    <property type="match status" value="1"/>
</dbReference>
<evidence type="ECO:0000256" key="2">
    <source>
        <dbReference type="ARBA" id="ARBA00023315"/>
    </source>
</evidence>
<sequence>MSVNIRRLEVAPGSDEFVEEAWRLKERIREDEGVLRQRKNFFTNAYTRSRVFLYRDETRDRLIGFATVRRDGYLLFLAVDRAYRGQGFGKRLIARVAEEFGRVTCHARTTNQNALNFYQSLGFEIARRIENYYEDSGDAYYLQLGEDATIREKLANLLRR</sequence>
<dbReference type="PANTHER" id="PTHR43420:SF12">
    <property type="entry name" value="N-ACETYLTRANSFERASE DOMAIN-CONTAINING PROTEIN"/>
    <property type="match status" value="1"/>
</dbReference>
<dbReference type="EC" id="2.3.1.-" evidence="4"/>
<dbReference type="Proteomes" id="UP001596414">
    <property type="component" value="Unassembled WGS sequence"/>
</dbReference>
<reference evidence="4 5" key="1">
    <citation type="journal article" date="2014" name="Int. J. Syst. Evol. Microbiol.">
        <title>Complete genome sequence of Corynebacterium casei LMG S-19264T (=DSM 44701T), isolated from a smear-ripened cheese.</title>
        <authorList>
            <consortium name="US DOE Joint Genome Institute (JGI-PGF)"/>
            <person name="Walter F."/>
            <person name="Albersmeier A."/>
            <person name="Kalinowski J."/>
            <person name="Ruckert C."/>
        </authorList>
    </citation>
    <scope>NUCLEOTIDE SEQUENCE [LARGE SCALE GENOMIC DNA]</scope>
    <source>
        <strain evidence="4 5">CGMCC 4.7215</strain>
    </source>
</reference>
<dbReference type="PROSITE" id="PS51186">
    <property type="entry name" value="GNAT"/>
    <property type="match status" value="1"/>
</dbReference>